<evidence type="ECO:0000313" key="3">
    <source>
        <dbReference type="Proteomes" id="UP000646745"/>
    </source>
</evidence>
<keyword evidence="1" id="KW-0812">Transmembrane</keyword>
<feature type="transmembrane region" description="Helical" evidence="1">
    <location>
        <begin position="104"/>
        <end position="122"/>
    </location>
</feature>
<keyword evidence="3" id="KW-1185">Reference proteome</keyword>
<protein>
    <submittedName>
        <fullName evidence="2">Uncharacterized protein</fullName>
    </submittedName>
</protein>
<accession>A0ABQ3E7D1</accession>
<dbReference type="Proteomes" id="UP000646745">
    <property type="component" value="Unassembled WGS sequence"/>
</dbReference>
<gene>
    <name evidence="2" type="ORF">GCM10009038_24940</name>
</gene>
<keyword evidence="1" id="KW-1133">Transmembrane helix</keyword>
<reference evidence="3" key="1">
    <citation type="journal article" date="2019" name="Int. J. Syst. Evol. Microbiol.">
        <title>The Global Catalogue of Microorganisms (GCM) 10K type strain sequencing project: providing services to taxonomists for standard genome sequencing and annotation.</title>
        <authorList>
            <consortium name="The Broad Institute Genomics Platform"/>
            <consortium name="The Broad Institute Genome Sequencing Center for Infectious Disease"/>
            <person name="Wu L."/>
            <person name="Ma J."/>
        </authorList>
    </citation>
    <scope>NUCLEOTIDE SEQUENCE [LARGE SCALE GENOMIC DNA]</scope>
    <source>
        <strain evidence="3">KCTC 32998</strain>
    </source>
</reference>
<dbReference type="EMBL" id="BMZI01000005">
    <property type="protein sequence ID" value="GHB24861.1"/>
    <property type="molecule type" value="Genomic_DNA"/>
</dbReference>
<comment type="caution">
    <text evidence="2">The sequence shown here is derived from an EMBL/GenBank/DDBJ whole genome shotgun (WGS) entry which is preliminary data.</text>
</comment>
<keyword evidence="1" id="KW-0472">Membrane</keyword>
<feature type="transmembrane region" description="Helical" evidence="1">
    <location>
        <begin position="73"/>
        <end position="89"/>
    </location>
</feature>
<feature type="transmembrane region" description="Helical" evidence="1">
    <location>
        <begin position="134"/>
        <end position="153"/>
    </location>
</feature>
<proteinExistence type="predicted"/>
<feature type="transmembrane region" description="Helical" evidence="1">
    <location>
        <begin position="12"/>
        <end position="30"/>
    </location>
</feature>
<feature type="transmembrane region" description="Helical" evidence="1">
    <location>
        <begin position="185"/>
        <end position="202"/>
    </location>
</feature>
<evidence type="ECO:0000256" key="1">
    <source>
        <dbReference type="SAM" id="Phobius"/>
    </source>
</evidence>
<evidence type="ECO:0000313" key="2">
    <source>
        <dbReference type="EMBL" id="GHB24861.1"/>
    </source>
</evidence>
<sequence length="213" mass="23742">MPSTEISLPAAGLRGVAYIAALAGLMQSILLIDAHAATGPNFSELSMTEITQAIVLLLCASSMLYIRQRLRVMPTVTLLLWAFFSASFVRENDLWLDTYVFDGAWQALVTLILIPVLFTVLRCRRAFAREFSQISNTFGFGLFAGGFLTTYVFSRLYGRTELWQTMMGDGYLRVVKDAAEELTELIGYTLLLFACIEMVLLARRLRTPATNGN</sequence>
<name>A0ABQ3E7D1_9GAMM</name>
<organism evidence="2 3">
    <name type="scientific">Salinicola rhizosphaerae</name>
    <dbReference type="NCBI Taxonomy" id="1443141"/>
    <lineage>
        <taxon>Bacteria</taxon>
        <taxon>Pseudomonadati</taxon>
        <taxon>Pseudomonadota</taxon>
        <taxon>Gammaproteobacteria</taxon>
        <taxon>Oceanospirillales</taxon>
        <taxon>Halomonadaceae</taxon>
        <taxon>Salinicola</taxon>
    </lineage>
</organism>
<dbReference type="RefSeq" id="WP_189445035.1">
    <property type="nucleotide sequence ID" value="NZ_BMZI01000005.1"/>
</dbReference>